<dbReference type="Pfam" id="PF23450">
    <property type="entry name" value="KIAA2026_hel"/>
    <property type="match status" value="1"/>
</dbReference>
<feature type="region of interest" description="Disordered" evidence="4">
    <location>
        <begin position="221"/>
        <end position="244"/>
    </location>
</feature>
<dbReference type="OrthoDB" id="21449at2759"/>
<evidence type="ECO:0000313" key="7">
    <source>
        <dbReference type="RefSeq" id="XP_031433709.1"/>
    </source>
</evidence>
<dbReference type="Pfam" id="PF00439">
    <property type="entry name" value="Bromodomain"/>
    <property type="match status" value="1"/>
</dbReference>
<proteinExistence type="predicted"/>
<name>A0A6P8G3C8_CLUHA</name>
<sequence>MKVQADTSQAESGSFSDVSSSHTVYQKDMAEKIDCPRRLVFHSSNISYQLPNGSSASGTMVNNTAHSKWNDLDIRDELTVDSEDSGSLSEVCPSNASRNDDLSYEVQQAYRIFHDFLLEKHKALTAPFWNPVGVQEYSLADSAQQGMCLRRIDEKFVNREYDNITDFVADFRLILENCYRFHGVDHWISRQAQKVEIILEQKLTLLSRVLRGKTSLTITSKGRFGTEDEKGQVGSSTRRRSAPRSLASITLGGSESIMVQVLRLEEQQRAKEEKRQREQEKKEAEEASAKEVVEWELHLLSQAAPWPLDTLWELPAIGHFLCLAQTALNLPEIIFFELERCLLMPRCSSFLAKIMTSLLCQPYRRSTLQRRPPLTYRRWEAELRQQVLGWYDYIGQAENQVACAEQLGLCNQFFQILGETSPLEEAAFHLLPFNQRVWLLKGLCDNTYQTQKEVQDAVLGQPIHECRESILGYDSHENVYIHFPHFCGADLRIYCQSPCSAPDGPLSPICVRKVDSNRPVKSSLGSSDIMVSTASEEKCDYEKHRGDCFREGGKERRASLDKVNGVGECRGEVEHKRHSAFLISCRTDTCSSWAAEEEQEGVEKRVQLKQDVEPSSKGEPWLLMGNHCFTGKSSPNLSATKFQDGLLKAEEVCSRANLLQVRGQGPCPESSRAAGAKSEHTSYSCCKIQLDPLTSRPHQQATQQQIHTQKKRKKKTIKELGTKELQDKAGSVRIRQVIAAKSTLRKAASTIKKKDKRKKRKLGGLVTPKMDGKVEFSLMMERCICFLKPGLLCCEIKVFLSNLLDFSSGMVKIAMLTHLDGLGKKVERRNMAGKKKKEVLSLPLEPTFKLVCTSLQELRELISKTEDEMDELESTKKKSGRWHYRREAVKELHITLIRLLNELSPWEPKLIRAFQKNRARLKKDNDDFRKHPDYDDFVREELQVEEEIRPTKFLNSPVGLPKGIEENDREKNLGEIVVDGSQLLEAETMGSICAVRQDPLTLTKYQTSIRSSEHQSEDDQNQNKIKVSTEDSAVLCNKMEDWSKNENSTTPNQQFSDTNPALSIPVAGVHRNYTPIQALLAKSVGNKVTLIRQTPAKAVHHMHQIESKVFPLAQVNKLTQNPQIELPKSAPSIRLPITSTSAPVPKSPLQMVYKVPGGLGLIRRDGSPLKFTVQPGIEQVNGGKIMQKVVILPANMLIQKSEDCNSGERGGNPGGKTSFSSTPGLSVPVQHVAPLQDSHVEQVASPLGSLNVHSSPTLSFKGNKPLKVAAPELNSNRSSLGSSADPRPSESGDARQELKTVCIRDSQSILVTTRGGNTGVVKVQTSDTAGTLSANPVFTLSPQFQALLVSSSSVAVRSSAEPVTTKTISKPSTVNITSSCIGKPANTFGSSSSITTQSVVTSKCLLPVISQASVNLLASAVTDFPQIPQSKRVLQAPQKRAHPEHRLADQVPFQKIFLVSPSTGDSSKNITHSTVTSVAPGSRLMFISQKSVSSLSTVTIPKQTVAANDIEAPTCGLHTKLSADASAPGSKLGLPEVYAKSVPVCVSGAGASSSRFVFVQSATSSSPPLTANAKRKADTDLFGAPPLLLTAGHAPPSDLSSSKLNDASSSVVPSLYKTTVQTSSTLTPAVVAPPPTSNLNIKDQVLLGGPHIPSLVPHSPLKSSAVIPLRVVPPLSVGRNTVASQTTSIRPSVEPKSSTTPMPQKIVINTSAPLAPGTQILINNARFVVPAQGLGPGSHVLLISSPLSAAEPRQGANLTPAPPQGGVSAAVLPSLQGHRVVTPRTQPPHAVLKLPVPHAVKVGQLGPMPVALGPPGTPVRAPLPSSSSCTAQISHLLGAAVSAGKRNMSNVFKFPPLLTSEEKCSTATSVGMMSDSVTQMSAAPSQIQGSPPAVTKLTPLHAASVSTAPKAQLVSMVAPFGSVATTVTMPFVSSSASRMQAMPVATVRPIGSTLNNRQTTPITTVSPSSNTIIMGPCQPVSNVTPESIDGAVVLGNSSQNKGKTSFQISAPSVLTGLSHSRLLLSPDGAILNPIRDPALASIPAVPTAAQGHEPQHSRWFGTDSLHRT</sequence>
<feature type="compositionally biased region" description="Basic and acidic residues" evidence="4">
    <location>
        <begin position="1287"/>
        <end position="1296"/>
    </location>
</feature>
<feature type="region of interest" description="Disordered" evidence="4">
    <location>
        <begin position="1272"/>
        <end position="1296"/>
    </location>
</feature>
<keyword evidence="3" id="KW-0175">Coiled coil</keyword>
<evidence type="ECO:0000256" key="1">
    <source>
        <dbReference type="ARBA" id="ARBA00023117"/>
    </source>
</evidence>
<feature type="region of interest" description="Disordered" evidence="4">
    <location>
        <begin position="1202"/>
        <end position="1227"/>
    </location>
</feature>
<feature type="region of interest" description="Disordered" evidence="4">
    <location>
        <begin position="696"/>
        <end position="716"/>
    </location>
</feature>
<gene>
    <name evidence="7" type="primary">LOC105902434</name>
</gene>
<evidence type="ECO:0000256" key="3">
    <source>
        <dbReference type="SAM" id="Coils"/>
    </source>
</evidence>
<dbReference type="CDD" id="cd04369">
    <property type="entry name" value="Bromodomain"/>
    <property type="match status" value="1"/>
</dbReference>
<feature type="coiled-coil region" evidence="3">
    <location>
        <begin position="261"/>
        <end position="290"/>
    </location>
</feature>
<dbReference type="SUPFAM" id="SSF47370">
    <property type="entry name" value="Bromodomain"/>
    <property type="match status" value="1"/>
</dbReference>
<dbReference type="PROSITE" id="PS50014">
    <property type="entry name" value="BROMODOMAIN_2"/>
    <property type="match status" value="1"/>
</dbReference>
<dbReference type="GeneID" id="105902434"/>
<accession>A0A6P8G3C8</accession>
<feature type="region of interest" description="Disordered" evidence="4">
    <location>
        <begin position="2046"/>
        <end position="2068"/>
    </location>
</feature>
<evidence type="ECO:0000313" key="6">
    <source>
        <dbReference type="Proteomes" id="UP000515152"/>
    </source>
</evidence>
<evidence type="ECO:0000256" key="4">
    <source>
        <dbReference type="SAM" id="MobiDB-lite"/>
    </source>
</evidence>
<dbReference type="Proteomes" id="UP000515152">
    <property type="component" value="Chromosome 12"/>
</dbReference>
<dbReference type="PANTHER" id="PTHR31095:SF3">
    <property type="entry name" value="RIKEN CDNA 9930021J03 GENE"/>
    <property type="match status" value="1"/>
</dbReference>
<feature type="region of interest" description="Disordered" evidence="4">
    <location>
        <begin position="1681"/>
        <end position="1703"/>
    </location>
</feature>
<feature type="domain" description="Bromo" evidence="5">
    <location>
        <begin position="144"/>
        <end position="189"/>
    </location>
</feature>
<dbReference type="KEGG" id="char:105902434"/>
<evidence type="ECO:0000259" key="5">
    <source>
        <dbReference type="PROSITE" id="PS50014"/>
    </source>
</evidence>
<feature type="compositionally biased region" description="Polar residues" evidence="4">
    <location>
        <begin position="1215"/>
        <end position="1224"/>
    </location>
</feature>
<feature type="compositionally biased region" description="Low complexity" evidence="4">
    <location>
        <begin position="698"/>
        <end position="707"/>
    </location>
</feature>
<dbReference type="InterPro" id="IPR036427">
    <property type="entry name" value="Bromodomain-like_sf"/>
</dbReference>
<protein>
    <submittedName>
        <fullName evidence="7">Uncharacterized protein KIAA2026</fullName>
    </submittedName>
</protein>
<dbReference type="RefSeq" id="XP_031433709.1">
    <property type="nucleotide sequence ID" value="XM_031577849.2"/>
</dbReference>
<dbReference type="InterPro" id="IPR056522">
    <property type="entry name" value="KIAA2026_hel"/>
</dbReference>
<dbReference type="SMART" id="SM00297">
    <property type="entry name" value="BROMO"/>
    <property type="match status" value="1"/>
</dbReference>
<keyword evidence="1 2" id="KW-0103">Bromodomain</keyword>
<feature type="compositionally biased region" description="Polar residues" evidence="4">
    <location>
        <begin position="1273"/>
        <end position="1282"/>
    </location>
</feature>
<dbReference type="InterPro" id="IPR040214">
    <property type="entry name" value="BRD10"/>
</dbReference>
<evidence type="ECO:0000256" key="2">
    <source>
        <dbReference type="PROSITE-ProRule" id="PRU00035"/>
    </source>
</evidence>
<dbReference type="PANTHER" id="PTHR31095">
    <property type="entry name" value="RIKEN CDNA 9930021J03 GENE"/>
    <property type="match status" value="1"/>
</dbReference>
<feature type="region of interest" description="Disordered" evidence="4">
    <location>
        <begin position="1"/>
        <end position="21"/>
    </location>
</feature>
<organism evidence="6 7">
    <name type="scientific">Clupea harengus</name>
    <name type="common">Atlantic herring</name>
    <dbReference type="NCBI Taxonomy" id="7950"/>
    <lineage>
        <taxon>Eukaryota</taxon>
        <taxon>Metazoa</taxon>
        <taxon>Chordata</taxon>
        <taxon>Craniata</taxon>
        <taxon>Vertebrata</taxon>
        <taxon>Euteleostomi</taxon>
        <taxon>Actinopterygii</taxon>
        <taxon>Neopterygii</taxon>
        <taxon>Teleostei</taxon>
        <taxon>Clupei</taxon>
        <taxon>Clupeiformes</taxon>
        <taxon>Clupeoidei</taxon>
        <taxon>Clupeidae</taxon>
        <taxon>Clupea</taxon>
    </lineage>
</organism>
<dbReference type="Gene3D" id="1.20.920.10">
    <property type="entry name" value="Bromodomain-like"/>
    <property type="match status" value="1"/>
</dbReference>
<keyword evidence="6" id="KW-1185">Reference proteome</keyword>
<reference evidence="7" key="1">
    <citation type="submission" date="2025-08" db="UniProtKB">
        <authorList>
            <consortium name="RefSeq"/>
        </authorList>
    </citation>
    <scope>IDENTIFICATION</scope>
</reference>
<dbReference type="InterPro" id="IPR001487">
    <property type="entry name" value="Bromodomain"/>
</dbReference>